<dbReference type="STRING" id="4529.A0A0E0PX42"/>
<dbReference type="eggNOG" id="KOG0361">
    <property type="taxonomic scope" value="Eukaryota"/>
</dbReference>
<feature type="region of interest" description="Disordered" evidence="1">
    <location>
        <begin position="33"/>
        <end position="69"/>
    </location>
</feature>
<accession>A0A0E0PX42</accession>
<organism evidence="2 3">
    <name type="scientific">Oryza rufipogon</name>
    <name type="common">Brownbeard rice</name>
    <name type="synonym">Asian wild rice</name>
    <dbReference type="NCBI Taxonomy" id="4529"/>
    <lineage>
        <taxon>Eukaryota</taxon>
        <taxon>Viridiplantae</taxon>
        <taxon>Streptophyta</taxon>
        <taxon>Embryophyta</taxon>
        <taxon>Tracheophyta</taxon>
        <taxon>Spermatophyta</taxon>
        <taxon>Magnoliopsida</taxon>
        <taxon>Liliopsida</taxon>
        <taxon>Poales</taxon>
        <taxon>Poaceae</taxon>
        <taxon>BOP clade</taxon>
        <taxon>Oryzoideae</taxon>
        <taxon>Oryzeae</taxon>
        <taxon>Oryzinae</taxon>
        <taxon>Oryza</taxon>
    </lineage>
</organism>
<protein>
    <submittedName>
        <fullName evidence="2">Uncharacterized protein</fullName>
    </submittedName>
</protein>
<proteinExistence type="predicted"/>
<evidence type="ECO:0000256" key="1">
    <source>
        <dbReference type="SAM" id="MobiDB-lite"/>
    </source>
</evidence>
<keyword evidence="3" id="KW-1185">Reference proteome</keyword>
<reference evidence="3" key="1">
    <citation type="submission" date="2013-06" db="EMBL/GenBank/DDBJ databases">
        <authorList>
            <person name="Zhao Q."/>
        </authorList>
    </citation>
    <scope>NUCLEOTIDE SEQUENCE</scope>
    <source>
        <strain evidence="3">cv. W1943</strain>
    </source>
</reference>
<dbReference type="AlphaFoldDB" id="A0A0E0PX42"/>
<dbReference type="Proteomes" id="UP000008022">
    <property type="component" value="Unassembled WGS sequence"/>
</dbReference>
<sequence>MAAVAAAEQSAEQFRGQAKLLFLPVADAVPRLSSFRPPATDAATPGSDSSYPTPTSIPPPPTSLPSTPTPVAVWRTVASVDNASPPSRLRSGTPTALMPTAPLRLQIDAADAHHTHHQVIVVPRRIPPLRRRRIPRPRRLLRCNPCAAGDPDGSSRHHHRCLLPLYRVASPHLHKAKCALQLYFECQQTYSCIMADITNKLLLPNYRRTIDDKLFQRKECPYAPAISTISGIPIALLHSSPQLLAPPNPISNHLNARGWKPSWRNGKGRTMTGKLSFHVDELYFECQQTYSCIMADITNKLLLPNYRRTIDDKLFQRKECPYALAVSTVSGIPIVLLHTSPQLLAPPNPISNHLNARGWKPSWRNGKGRMMTGKLSFHVPGGIMRGFFLMVLSSRRHFSYAGFEQQPKKFVSPKILLLNIEQELKYEKENAEIRF</sequence>
<dbReference type="EnsemblPlants" id="ORUFI06G13570.1">
    <property type="protein sequence ID" value="ORUFI06G13570.1"/>
    <property type="gene ID" value="ORUFI06G13570"/>
</dbReference>
<evidence type="ECO:0000313" key="2">
    <source>
        <dbReference type="EnsemblPlants" id="ORUFI06G13570.1"/>
    </source>
</evidence>
<reference evidence="2" key="2">
    <citation type="submission" date="2015-06" db="UniProtKB">
        <authorList>
            <consortium name="EnsemblPlants"/>
        </authorList>
    </citation>
    <scope>IDENTIFICATION</scope>
</reference>
<evidence type="ECO:0000313" key="3">
    <source>
        <dbReference type="Proteomes" id="UP000008022"/>
    </source>
</evidence>
<name>A0A0E0PX42_ORYRU</name>
<dbReference type="Gramene" id="ORUFI06G13570.1">
    <property type="protein sequence ID" value="ORUFI06G13570.1"/>
    <property type="gene ID" value="ORUFI06G13570"/>
</dbReference>
<dbReference type="HOGENOM" id="CLU_630719_0_0_1"/>